<feature type="transmembrane region" description="Helical" evidence="9">
    <location>
        <begin position="399"/>
        <end position="423"/>
    </location>
</feature>
<dbReference type="AlphaFoldDB" id="A0A4P9Y8M9"/>
<dbReference type="InterPro" id="IPR002490">
    <property type="entry name" value="V-ATPase_116kDa_su"/>
</dbReference>
<feature type="transmembrane region" description="Helical" evidence="9">
    <location>
        <begin position="719"/>
        <end position="745"/>
    </location>
</feature>
<evidence type="ECO:0000256" key="5">
    <source>
        <dbReference type="ARBA" id="ARBA00022781"/>
    </source>
</evidence>
<dbReference type="InterPro" id="IPR026028">
    <property type="entry name" value="V-type_ATPase_116kDa_su_euka"/>
</dbReference>
<evidence type="ECO:0000256" key="7">
    <source>
        <dbReference type="ARBA" id="ARBA00023065"/>
    </source>
</evidence>
<comment type="similarity">
    <text evidence="2 9">Belongs to the V-ATPase 116 kDa subunit family.</text>
</comment>
<feature type="transmembrane region" description="Helical" evidence="9">
    <location>
        <begin position="520"/>
        <end position="541"/>
    </location>
</feature>
<keyword evidence="3 9" id="KW-0813">Transport</keyword>
<evidence type="ECO:0000256" key="11">
    <source>
        <dbReference type="SAM" id="MobiDB-lite"/>
    </source>
</evidence>
<comment type="function">
    <text evidence="9">Essential component of the vacuolar proton pump (V-ATPase), a multimeric enzyme that catalyzes the translocation of protons across the membranes. Required for assembly and activity of the V-ATPase.</text>
</comment>
<dbReference type="PIRSF" id="PIRSF001293">
    <property type="entry name" value="ATP6V0A1"/>
    <property type="match status" value="1"/>
</dbReference>
<dbReference type="PANTHER" id="PTHR11629">
    <property type="entry name" value="VACUOLAR PROTON ATPASES"/>
    <property type="match status" value="1"/>
</dbReference>
<feature type="transmembrane region" description="Helical" evidence="9">
    <location>
        <begin position="444"/>
        <end position="461"/>
    </location>
</feature>
<organism evidence="12 13">
    <name type="scientific">Piptocephalis cylindrospora</name>
    <dbReference type="NCBI Taxonomy" id="1907219"/>
    <lineage>
        <taxon>Eukaryota</taxon>
        <taxon>Fungi</taxon>
        <taxon>Fungi incertae sedis</taxon>
        <taxon>Zoopagomycota</taxon>
        <taxon>Zoopagomycotina</taxon>
        <taxon>Zoopagomycetes</taxon>
        <taxon>Zoopagales</taxon>
        <taxon>Piptocephalidaceae</taxon>
        <taxon>Piptocephalis</taxon>
    </lineage>
</organism>
<evidence type="ECO:0000256" key="3">
    <source>
        <dbReference type="ARBA" id="ARBA00022448"/>
    </source>
</evidence>
<keyword evidence="5 9" id="KW-0375">Hydrogen ion transport</keyword>
<keyword evidence="7 9" id="KW-0406">Ion transport</keyword>
<dbReference type="GO" id="GO:0000220">
    <property type="term" value="C:vacuolar proton-transporting V-type ATPase, V0 domain"/>
    <property type="evidence" value="ECO:0007669"/>
    <property type="project" value="InterPro"/>
</dbReference>
<dbReference type="GO" id="GO:0007035">
    <property type="term" value="P:vacuolar acidification"/>
    <property type="evidence" value="ECO:0007669"/>
    <property type="project" value="TreeGrafter"/>
</dbReference>
<feature type="region of interest" description="Disordered" evidence="11">
    <location>
        <begin position="649"/>
        <end position="675"/>
    </location>
</feature>
<name>A0A4P9Y8M9_9FUNG</name>
<sequence length="815" mass="90355">MSLVQLYIPMEVAQPTVTRLGEQGQLQFRDLNPKVNAFQRAFVGEVRRLDEMERKLRFLAAQTEKAEIPVRPVPEHGDLLSRPRTTQQMDELESAINAHEARVLQLNNSHEALLRRSLELTEMKHVLHETASFFSAAEGRGEDLRRASSAGAGTGVNDSLLQSHYHMEEGGGPASGPATSSLTLGFVAGVIGRSKVPTLERVLWRALRGNLYLNYADIPESVIDPSTDEVVDKSVFVVFAHGREILAKSRKLAESLGATLYPVDGDVAARRESALAVVSRLEDLNAVLYNTNRTRKAELASVAEHLAVWLTIVRKEKAVYHTMNLFNYDRNRKCLIAEAWCPTLDIPNVQGILRSSSSPGFEEGTNKFTAGFQGIIDAYGVAKYGEVNPGLFTVITFPFLFAVMFGDIGHGILMASAAGYLCWKEKGLAKFDGGEIFDMMFGGRYIILLMGLFSIYTGAIYNDIFSQSMHIFHSGWEYRDVQANQTTSAHQVGIYPFGLDPAWHGTENMLIFSNSYKMKMAVLFGVAQMTFGICLQLWNFTHFKKRISILAEFVPQMIFMQAIFGYLCVTILYKWSVDWSTTDAAAPNLLNMLIFMFLSPGNVSEPLYAGQSLVQQILLLVAFICIPWMLLMKPLILKREHAAKVEAASHSRDSLDSAGPTDPNTSSASSHEEDPAAGVIASAGEGGEFNFGDIMIYQIIHTIEFCLGCISNTASYLRLWALSLAHAQLSAVLWDMTLASCFAMSPSAMPVGLVIGFAAWFIMTISVMLIMEGLSAFLHALRLHWMEFDNKFYEGSGKAFMPFAFRTILDDNAEE</sequence>
<dbReference type="PANTHER" id="PTHR11629:SF63">
    <property type="entry name" value="V-TYPE PROTON ATPASE SUBUNIT A"/>
    <property type="match status" value="1"/>
</dbReference>
<keyword evidence="10" id="KW-0175">Coiled coil</keyword>
<evidence type="ECO:0000256" key="8">
    <source>
        <dbReference type="ARBA" id="ARBA00023136"/>
    </source>
</evidence>
<evidence type="ECO:0000256" key="10">
    <source>
        <dbReference type="SAM" id="Coils"/>
    </source>
</evidence>
<reference evidence="13" key="1">
    <citation type="journal article" date="2018" name="Nat. Microbiol.">
        <title>Leveraging single-cell genomics to expand the fungal tree of life.</title>
        <authorList>
            <person name="Ahrendt S.R."/>
            <person name="Quandt C.A."/>
            <person name="Ciobanu D."/>
            <person name="Clum A."/>
            <person name="Salamov A."/>
            <person name="Andreopoulos B."/>
            <person name="Cheng J.F."/>
            <person name="Woyke T."/>
            <person name="Pelin A."/>
            <person name="Henrissat B."/>
            <person name="Reynolds N.K."/>
            <person name="Benny G.L."/>
            <person name="Smith M.E."/>
            <person name="James T.Y."/>
            <person name="Grigoriev I.V."/>
        </authorList>
    </citation>
    <scope>NUCLEOTIDE SEQUENCE [LARGE SCALE GENOMIC DNA]</scope>
</reference>
<dbReference type="GO" id="GO:0000329">
    <property type="term" value="C:fungal-type vacuole membrane"/>
    <property type="evidence" value="ECO:0007669"/>
    <property type="project" value="TreeGrafter"/>
</dbReference>
<evidence type="ECO:0000256" key="2">
    <source>
        <dbReference type="ARBA" id="ARBA00009904"/>
    </source>
</evidence>
<feature type="transmembrane region" description="Helical" evidence="9">
    <location>
        <begin position="553"/>
        <end position="573"/>
    </location>
</feature>
<evidence type="ECO:0000313" key="12">
    <source>
        <dbReference type="EMBL" id="RKP15458.1"/>
    </source>
</evidence>
<gene>
    <name evidence="12" type="ORF">BJ684DRAFT_22261</name>
</gene>
<evidence type="ECO:0000256" key="1">
    <source>
        <dbReference type="ARBA" id="ARBA00004141"/>
    </source>
</evidence>
<keyword evidence="13" id="KW-1185">Reference proteome</keyword>
<dbReference type="GO" id="GO:0046961">
    <property type="term" value="F:proton-transporting ATPase activity, rotational mechanism"/>
    <property type="evidence" value="ECO:0007669"/>
    <property type="project" value="InterPro"/>
</dbReference>
<dbReference type="Proteomes" id="UP000267251">
    <property type="component" value="Unassembled WGS sequence"/>
</dbReference>
<dbReference type="GO" id="GO:0051117">
    <property type="term" value="F:ATPase binding"/>
    <property type="evidence" value="ECO:0007669"/>
    <property type="project" value="TreeGrafter"/>
</dbReference>
<evidence type="ECO:0000256" key="6">
    <source>
        <dbReference type="ARBA" id="ARBA00022989"/>
    </source>
</evidence>
<feature type="transmembrane region" description="Helical" evidence="9">
    <location>
        <begin position="613"/>
        <end position="631"/>
    </location>
</feature>
<comment type="subcellular location">
    <subcellularLocation>
        <location evidence="1">Membrane</location>
        <topology evidence="1">Multi-pass membrane protein</topology>
    </subcellularLocation>
</comment>
<dbReference type="Pfam" id="PF01496">
    <property type="entry name" value="V_ATPase_I"/>
    <property type="match status" value="1"/>
</dbReference>
<keyword evidence="8 9" id="KW-0472">Membrane</keyword>
<keyword evidence="6 9" id="KW-1133">Transmembrane helix</keyword>
<feature type="coiled-coil region" evidence="10">
    <location>
        <begin position="82"/>
        <end position="116"/>
    </location>
</feature>
<accession>A0A4P9Y8M9</accession>
<feature type="transmembrane region" description="Helical" evidence="9">
    <location>
        <begin position="757"/>
        <end position="781"/>
    </location>
</feature>
<dbReference type="EMBL" id="KZ987731">
    <property type="protein sequence ID" value="RKP15458.1"/>
    <property type="molecule type" value="Genomic_DNA"/>
</dbReference>
<protein>
    <recommendedName>
        <fullName evidence="9">V-type proton ATPase subunit a</fullName>
    </recommendedName>
</protein>
<evidence type="ECO:0000256" key="9">
    <source>
        <dbReference type="RuleBase" id="RU361189"/>
    </source>
</evidence>
<proteinExistence type="inferred from homology"/>
<keyword evidence="4 9" id="KW-0812">Transmembrane</keyword>
<dbReference type="OrthoDB" id="10264220at2759"/>
<evidence type="ECO:0000313" key="13">
    <source>
        <dbReference type="Proteomes" id="UP000267251"/>
    </source>
</evidence>
<evidence type="ECO:0000256" key="4">
    <source>
        <dbReference type="ARBA" id="ARBA00022692"/>
    </source>
</evidence>